<evidence type="ECO:0000313" key="18">
    <source>
        <dbReference type="EMBL" id="OGZ87716.1"/>
    </source>
</evidence>
<feature type="domain" description="FAD-binding PCMH-type" evidence="17">
    <location>
        <begin position="30"/>
        <end position="195"/>
    </location>
</feature>
<dbReference type="UniPathway" id="UPA00219"/>
<evidence type="ECO:0000256" key="4">
    <source>
        <dbReference type="ARBA" id="ARBA00004752"/>
    </source>
</evidence>
<dbReference type="GO" id="GO:0051301">
    <property type="term" value="P:cell division"/>
    <property type="evidence" value="ECO:0007669"/>
    <property type="project" value="UniProtKB-KW"/>
</dbReference>
<reference evidence="18 19" key="1">
    <citation type="journal article" date="2016" name="Nat. Commun.">
        <title>Thousands of microbial genomes shed light on interconnected biogeochemical processes in an aquifer system.</title>
        <authorList>
            <person name="Anantharaman K."/>
            <person name="Brown C.T."/>
            <person name="Hug L.A."/>
            <person name="Sharon I."/>
            <person name="Castelle C.J."/>
            <person name="Probst A.J."/>
            <person name="Thomas B.C."/>
            <person name="Singh A."/>
            <person name="Wilkins M.J."/>
            <person name="Karaoz U."/>
            <person name="Brodie E.L."/>
            <person name="Williams K.H."/>
            <person name="Hubbard S.S."/>
            <person name="Banfield J.F."/>
        </authorList>
    </citation>
    <scope>NUCLEOTIDE SEQUENCE [LARGE SCALE GENOMIC DNA]</scope>
</reference>
<evidence type="ECO:0000256" key="15">
    <source>
        <dbReference type="ARBA" id="ARBA00048914"/>
    </source>
</evidence>
<evidence type="ECO:0000256" key="2">
    <source>
        <dbReference type="ARBA" id="ARBA00003921"/>
    </source>
</evidence>
<dbReference type="EMBL" id="MHPU01000039">
    <property type="protein sequence ID" value="OGZ87716.1"/>
    <property type="molecule type" value="Genomic_DNA"/>
</dbReference>
<organism evidence="18 19">
    <name type="scientific">Candidatus Staskawiczbacteria bacterium RIFOXYD1_FULL_32_13</name>
    <dbReference type="NCBI Taxonomy" id="1802234"/>
    <lineage>
        <taxon>Bacteria</taxon>
        <taxon>Candidatus Staskawicziibacteriota</taxon>
    </lineage>
</organism>
<sequence length="320" mass="35443">MKDDIYNNLKLDLPELKEGVLLKDYTTFKIGGLAKYFFIAHSKEILIKVIKLAKTNKIPIFVLGGGSNLLISDKGFKGLVIKLKVKSYKVNKNKIVVDAGVGLSKLVNLVLENSLTGMDWAAGIPGSTGGAIYGNAQAFGEKISDNLMEVEYLDVKSLKIKKVSKKQCKFTLKNSIFKKNKNLIVLSATFDLKKGNINEIRKNVLEHINYRKKNHPINFPSAGSVFVNTETKITNKKLLAKFPELKYFNSKGVIPSGYLIEKVGLSGKQIGGAKFSDVHANFIVNTGNAKAQDVLKLIKLAKKKVKKIFNINLETEIQIL</sequence>
<dbReference type="Pfam" id="PF02873">
    <property type="entry name" value="MurB_C"/>
    <property type="match status" value="1"/>
</dbReference>
<evidence type="ECO:0000256" key="10">
    <source>
        <dbReference type="ARBA" id="ARBA00022960"/>
    </source>
</evidence>
<dbReference type="PANTHER" id="PTHR21071:SF4">
    <property type="entry name" value="UDP-N-ACETYLENOLPYRUVOYLGLUCOSAMINE REDUCTASE"/>
    <property type="match status" value="1"/>
</dbReference>
<dbReference type="InterPro" id="IPR003170">
    <property type="entry name" value="MurB"/>
</dbReference>
<gene>
    <name evidence="16" type="primary">murB</name>
    <name evidence="18" type="ORF">A2561_03430</name>
</gene>
<evidence type="ECO:0000256" key="7">
    <source>
        <dbReference type="ARBA" id="ARBA00022630"/>
    </source>
</evidence>
<dbReference type="GO" id="GO:0008762">
    <property type="term" value="F:UDP-N-acetylmuramate dehydrogenase activity"/>
    <property type="evidence" value="ECO:0007669"/>
    <property type="project" value="UniProtKB-UniRule"/>
</dbReference>
<keyword evidence="7 16" id="KW-0285">Flavoprotein</keyword>
<comment type="subcellular location">
    <subcellularLocation>
        <location evidence="3 16">Cytoplasm</location>
    </subcellularLocation>
</comment>
<feature type="active site" description="Proton donor" evidence="16">
    <location>
        <position position="224"/>
    </location>
</feature>
<dbReference type="HAMAP" id="MF_00037">
    <property type="entry name" value="MurB"/>
    <property type="match status" value="1"/>
</dbReference>
<evidence type="ECO:0000256" key="8">
    <source>
        <dbReference type="ARBA" id="ARBA00022827"/>
    </source>
</evidence>
<dbReference type="PANTHER" id="PTHR21071">
    <property type="entry name" value="UDP-N-ACETYLENOLPYRUVOYLGLUCOSAMINE REDUCTASE"/>
    <property type="match status" value="1"/>
</dbReference>
<comment type="function">
    <text evidence="2 16">Cell wall formation.</text>
</comment>
<evidence type="ECO:0000256" key="14">
    <source>
        <dbReference type="ARBA" id="ARBA00023316"/>
    </source>
</evidence>
<keyword evidence="11 16" id="KW-0573">Peptidoglycan synthesis</keyword>
<dbReference type="Gene3D" id="3.90.78.10">
    <property type="entry name" value="UDP-N-acetylenolpyruvoylglucosamine reductase, C-terminal domain"/>
    <property type="match status" value="1"/>
</dbReference>
<dbReference type="InterPro" id="IPR006094">
    <property type="entry name" value="Oxid_FAD_bind_N"/>
</dbReference>
<dbReference type="SUPFAM" id="SSF56176">
    <property type="entry name" value="FAD-binding/transporter-associated domain-like"/>
    <property type="match status" value="1"/>
</dbReference>
<dbReference type="InterPro" id="IPR016167">
    <property type="entry name" value="FAD-bd_PCMH_sub1"/>
</dbReference>
<evidence type="ECO:0000313" key="19">
    <source>
        <dbReference type="Proteomes" id="UP000178935"/>
    </source>
</evidence>
<dbReference type="Proteomes" id="UP000178935">
    <property type="component" value="Unassembled WGS sequence"/>
</dbReference>
<dbReference type="GO" id="GO:0071949">
    <property type="term" value="F:FAD binding"/>
    <property type="evidence" value="ECO:0007669"/>
    <property type="project" value="InterPro"/>
</dbReference>
<evidence type="ECO:0000256" key="16">
    <source>
        <dbReference type="HAMAP-Rule" id="MF_00037"/>
    </source>
</evidence>
<dbReference type="GO" id="GO:0005829">
    <property type="term" value="C:cytosol"/>
    <property type="evidence" value="ECO:0007669"/>
    <property type="project" value="TreeGrafter"/>
</dbReference>
<dbReference type="AlphaFoldDB" id="A0A1G2JKP2"/>
<dbReference type="GO" id="GO:0071555">
    <property type="term" value="P:cell wall organization"/>
    <property type="evidence" value="ECO:0007669"/>
    <property type="project" value="UniProtKB-KW"/>
</dbReference>
<dbReference type="NCBIfam" id="TIGR00179">
    <property type="entry name" value="murB"/>
    <property type="match status" value="1"/>
</dbReference>
<dbReference type="PROSITE" id="PS51387">
    <property type="entry name" value="FAD_PCMH"/>
    <property type="match status" value="1"/>
</dbReference>
<dbReference type="Gene3D" id="3.30.43.10">
    <property type="entry name" value="Uridine Diphospho-n-acetylenolpyruvylglucosamine Reductase, domain 2"/>
    <property type="match status" value="1"/>
</dbReference>
<evidence type="ECO:0000256" key="9">
    <source>
        <dbReference type="ARBA" id="ARBA00022857"/>
    </source>
</evidence>
<evidence type="ECO:0000256" key="11">
    <source>
        <dbReference type="ARBA" id="ARBA00022984"/>
    </source>
</evidence>
<name>A0A1G2JKP2_9BACT</name>
<comment type="caution">
    <text evidence="18">The sequence shown here is derived from an EMBL/GenBank/DDBJ whole genome shotgun (WGS) entry which is preliminary data.</text>
</comment>
<comment type="cofactor">
    <cofactor evidence="1 16">
        <name>FAD</name>
        <dbReference type="ChEBI" id="CHEBI:57692"/>
    </cofactor>
</comment>
<dbReference type="InterPro" id="IPR036635">
    <property type="entry name" value="MurB_C_sf"/>
</dbReference>
<accession>A0A1G2JKP2</accession>
<keyword evidence="10 16" id="KW-0133">Cell shape</keyword>
<dbReference type="InterPro" id="IPR016166">
    <property type="entry name" value="FAD-bd_PCMH"/>
</dbReference>
<evidence type="ECO:0000256" key="1">
    <source>
        <dbReference type="ARBA" id="ARBA00001974"/>
    </source>
</evidence>
<comment type="pathway">
    <text evidence="4 16">Cell wall biogenesis; peptidoglycan biosynthesis.</text>
</comment>
<evidence type="ECO:0000256" key="5">
    <source>
        <dbReference type="ARBA" id="ARBA00022490"/>
    </source>
</evidence>
<evidence type="ECO:0000256" key="3">
    <source>
        <dbReference type="ARBA" id="ARBA00004496"/>
    </source>
</evidence>
<evidence type="ECO:0000259" key="17">
    <source>
        <dbReference type="PROSITE" id="PS51387"/>
    </source>
</evidence>
<evidence type="ECO:0000256" key="13">
    <source>
        <dbReference type="ARBA" id="ARBA00023306"/>
    </source>
</evidence>
<comment type="similarity">
    <text evidence="16">Belongs to the MurB family.</text>
</comment>
<comment type="catalytic activity">
    <reaction evidence="15 16">
        <text>UDP-N-acetyl-alpha-D-muramate + NADP(+) = UDP-N-acetyl-3-O-(1-carboxyvinyl)-alpha-D-glucosamine + NADPH + H(+)</text>
        <dbReference type="Rhea" id="RHEA:12248"/>
        <dbReference type="ChEBI" id="CHEBI:15378"/>
        <dbReference type="ChEBI" id="CHEBI:57783"/>
        <dbReference type="ChEBI" id="CHEBI:58349"/>
        <dbReference type="ChEBI" id="CHEBI:68483"/>
        <dbReference type="ChEBI" id="CHEBI:70757"/>
        <dbReference type="EC" id="1.3.1.98"/>
    </reaction>
</comment>
<dbReference type="GO" id="GO:0009252">
    <property type="term" value="P:peptidoglycan biosynthetic process"/>
    <property type="evidence" value="ECO:0007669"/>
    <property type="project" value="UniProtKB-UniRule"/>
</dbReference>
<dbReference type="Pfam" id="PF01565">
    <property type="entry name" value="FAD_binding_4"/>
    <property type="match status" value="1"/>
</dbReference>
<protein>
    <recommendedName>
        <fullName evidence="16">UDP-N-acetylenolpyruvoylglucosamine reductase</fullName>
        <ecNumber evidence="16">1.3.1.98</ecNumber>
    </recommendedName>
    <alternativeName>
        <fullName evidence="16">UDP-N-acetylmuramate dehydrogenase</fullName>
    </alternativeName>
</protein>
<dbReference type="SUPFAM" id="SSF56194">
    <property type="entry name" value="Uridine diphospho-N-Acetylenolpyruvylglucosamine reductase, MurB, C-terminal domain"/>
    <property type="match status" value="1"/>
</dbReference>
<evidence type="ECO:0000256" key="6">
    <source>
        <dbReference type="ARBA" id="ARBA00022618"/>
    </source>
</evidence>
<keyword evidence="6 16" id="KW-0132">Cell division</keyword>
<keyword evidence="12 16" id="KW-0560">Oxidoreductase</keyword>
<dbReference type="InterPro" id="IPR011601">
    <property type="entry name" value="MurB_C"/>
</dbReference>
<comment type="caution">
    <text evidence="16">Lacks conserved residue(s) required for the propagation of feature annotation.</text>
</comment>
<keyword evidence="9 16" id="KW-0521">NADP</keyword>
<keyword evidence="14 16" id="KW-0961">Cell wall biogenesis/degradation</keyword>
<evidence type="ECO:0000256" key="12">
    <source>
        <dbReference type="ARBA" id="ARBA00023002"/>
    </source>
</evidence>
<dbReference type="InterPro" id="IPR036318">
    <property type="entry name" value="FAD-bd_PCMH-like_sf"/>
</dbReference>
<dbReference type="NCBIfam" id="NF010480">
    <property type="entry name" value="PRK13905.1"/>
    <property type="match status" value="1"/>
</dbReference>
<dbReference type="Gene3D" id="3.30.465.10">
    <property type="match status" value="1"/>
</dbReference>
<proteinExistence type="inferred from homology"/>
<feature type="active site" evidence="16">
    <location>
        <position position="316"/>
    </location>
</feature>
<dbReference type="InterPro" id="IPR016169">
    <property type="entry name" value="FAD-bd_PCMH_sub2"/>
</dbReference>
<keyword evidence="5 16" id="KW-0963">Cytoplasm</keyword>
<keyword evidence="13 16" id="KW-0131">Cell cycle</keyword>
<dbReference type="EC" id="1.3.1.98" evidence="16"/>
<dbReference type="GO" id="GO:0008360">
    <property type="term" value="P:regulation of cell shape"/>
    <property type="evidence" value="ECO:0007669"/>
    <property type="project" value="UniProtKB-KW"/>
</dbReference>
<keyword evidence="8 16" id="KW-0274">FAD</keyword>